<dbReference type="Proteomes" id="UP000267821">
    <property type="component" value="Unassembled WGS sequence"/>
</dbReference>
<name>A0A3N4M4W5_9PEZI</name>
<evidence type="ECO:0000313" key="2">
    <source>
        <dbReference type="Proteomes" id="UP000267821"/>
    </source>
</evidence>
<accession>A0A3N4M4W5</accession>
<dbReference type="InParanoid" id="A0A3N4M4W5"/>
<dbReference type="AlphaFoldDB" id="A0A3N4M4W5"/>
<keyword evidence="2" id="KW-1185">Reference proteome</keyword>
<organism evidence="1 2">
    <name type="scientific">Terfezia boudieri ATCC MYA-4762</name>
    <dbReference type="NCBI Taxonomy" id="1051890"/>
    <lineage>
        <taxon>Eukaryota</taxon>
        <taxon>Fungi</taxon>
        <taxon>Dikarya</taxon>
        <taxon>Ascomycota</taxon>
        <taxon>Pezizomycotina</taxon>
        <taxon>Pezizomycetes</taxon>
        <taxon>Pezizales</taxon>
        <taxon>Pezizaceae</taxon>
        <taxon>Terfezia</taxon>
    </lineage>
</organism>
<protein>
    <submittedName>
        <fullName evidence="1">Uncharacterized protein</fullName>
    </submittedName>
</protein>
<dbReference type="EMBL" id="ML121528">
    <property type="protein sequence ID" value="RPB28899.1"/>
    <property type="molecule type" value="Genomic_DNA"/>
</dbReference>
<dbReference type="OrthoDB" id="407198at2759"/>
<gene>
    <name evidence="1" type="ORF">L211DRAFT_246218</name>
</gene>
<proteinExistence type="predicted"/>
<sequence length="182" mass="20601">MGAGVRGALEAAIEEEEVLVMTDSQAAMMAMVAAGEDEMARTEDLKWVVEEIGRRQERVGGRAVRLGWVKAHVWRHVLEDVALSCPAGEWLGRRWSTWEQADERERWLRKIKDRDKEEEVVVDLVETFFMNLESGGADRGGDVSGYFCTPFLCSFSGSGGWTHFLYRKHRSNLRRGDFGTSS</sequence>
<reference evidence="1 2" key="1">
    <citation type="journal article" date="2018" name="Nat. Ecol. Evol.">
        <title>Pezizomycetes genomes reveal the molecular basis of ectomycorrhizal truffle lifestyle.</title>
        <authorList>
            <person name="Murat C."/>
            <person name="Payen T."/>
            <person name="Noel B."/>
            <person name="Kuo A."/>
            <person name="Morin E."/>
            <person name="Chen J."/>
            <person name="Kohler A."/>
            <person name="Krizsan K."/>
            <person name="Balestrini R."/>
            <person name="Da Silva C."/>
            <person name="Montanini B."/>
            <person name="Hainaut M."/>
            <person name="Levati E."/>
            <person name="Barry K.W."/>
            <person name="Belfiori B."/>
            <person name="Cichocki N."/>
            <person name="Clum A."/>
            <person name="Dockter R.B."/>
            <person name="Fauchery L."/>
            <person name="Guy J."/>
            <person name="Iotti M."/>
            <person name="Le Tacon F."/>
            <person name="Lindquist E.A."/>
            <person name="Lipzen A."/>
            <person name="Malagnac F."/>
            <person name="Mello A."/>
            <person name="Molinier V."/>
            <person name="Miyauchi S."/>
            <person name="Poulain J."/>
            <person name="Riccioni C."/>
            <person name="Rubini A."/>
            <person name="Sitrit Y."/>
            <person name="Splivallo R."/>
            <person name="Traeger S."/>
            <person name="Wang M."/>
            <person name="Zifcakova L."/>
            <person name="Wipf D."/>
            <person name="Zambonelli A."/>
            <person name="Paolocci F."/>
            <person name="Nowrousian M."/>
            <person name="Ottonello S."/>
            <person name="Baldrian P."/>
            <person name="Spatafora J.W."/>
            <person name="Henrissat B."/>
            <person name="Nagy L.G."/>
            <person name="Aury J.M."/>
            <person name="Wincker P."/>
            <person name="Grigoriev I.V."/>
            <person name="Bonfante P."/>
            <person name="Martin F.M."/>
        </authorList>
    </citation>
    <scope>NUCLEOTIDE SEQUENCE [LARGE SCALE GENOMIC DNA]</scope>
    <source>
        <strain evidence="1 2">ATCC MYA-4762</strain>
    </source>
</reference>
<evidence type="ECO:0000313" key="1">
    <source>
        <dbReference type="EMBL" id="RPB28899.1"/>
    </source>
</evidence>